<evidence type="ECO:0000313" key="1">
    <source>
        <dbReference type="EMBL" id="POI19260.1"/>
    </source>
</evidence>
<feature type="non-terminal residue" evidence="1">
    <location>
        <position position="1"/>
    </location>
</feature>
<accession>A0A2P4S570</accession>
<comment type="caution">
    <text evidence="1">The sequence shown here is derived from an EMBL/GenBank/DDBJ whole genome shotgun (WGS) entry which is preliminary data.</text>
</comment>
<protein>
    <submittedName>
        <fullName evidence="1">Uncharacterized protein</fullName>
    </submittedName>
</protein>
<evidence type="ECO:0000313" key="2">
    <source>
        <dbReference type="Proteomes" id="UP000237246"/>
    </source>
</evidence>
<sequence>VRTRAASSPILGAGGRRPATAVLRAQPVTVLTSIWVGLRGLQPPSSVTSFKSNINSTKIDCFVEAEMLGSGRTLCACLTCHCKDNQHGKPGL</sequence>
<name>A0A2P4S570_BAMTH</name>
<proteinExistence type="predicted"/>
<dbReference type="Proteomes" id="UP000237246">
    <property type="component" value="Unassembled WGS sequence"/>
</dbReference>
<reference evidence="1 2" key="1">
    <citation type="submission" date="2018-01" db="EMBL/GenBank/DDBJ databases">
        <title>Comparison of the Chinese Bamboo Partridge and Red Junglefowl genome sequences highlights the importance of demography in genome evolution.</title>
        <authorList>
            <person name="Tiley G.P."/>
            <person name="Kimball R.T."/>
            <person name="Braun E.L."/>
            <person name="Burleigh J.G."/>
        </authorList>
    </citation>
    <scope>NUCLEOTIDE SEQUENCE [LARGE SCALE GENOMIC DNA]</scope>
    <source>
        <strain evidence="1">RTK389</strain>
        <tissue evidence="1">Blood</tissue>
    </source>
</reference>
<organism evidence="1 2">
    <name type="scientific">Bambusicola thoracicus</name>
    <name type="common">Chinese bamboo-partridge</name>
    <name type="synonym">Perdix thoracica</name>
    <dbReference type="NCBI Taxonomy" id="9083"/>
    <lineage>
        <taxon>Eukaryota</taxon>
        <taxon>Metazoa</taxon>
        <taxon>Chordata</taxon>
        <taxon>Craniata</taxon>
        <taxon>Vertebrata</taxon>
        <taxon>Euteleostomi</taxon>
        <taxon>Archelosauria</taxon>
        <taxon>Archosauria</taxon>
        <taxon>Dinosauria</taxon>
        <taxon>Saurischia</taxon>
        <taxon>Theropoda</taxon>
        <taxon>Coelurosauria</taxon>
        <taxon>Aves</taxon>
        <taxon>Neognathae</taxon>
        <taxon>Galloanserae</taxon>
        <taxon>Galliformes</taxon>
        <taxon>Phasianidae</taxon>
        <taxon>Perdicinae</taxon>
        <taxon>Bambusicola</taxon>
    </lineage>
</organism>
<dbReference type="EMBL" id="PPHD01105471">
    <property type="protein sequence ID" value="POI19260.1"/>
    <property type="molecule type" value="Genomic_DNA"/>
</dbReference>
<dbReference type="AlphaFoldDB" id="A0A2P4S570"/>
<gene>
    <name evidence="1" type="ORF">CIB84_016997</name>
</gene>
<keyword evidence="2" id="KW-1185">Reference proteome</keyword>